<evidence type="ECO:0000313" key="3">
    <source>
        <dbReference type="EMBL" id="CAF4495913.1"/>
    </source>
</evidence>
<keyword evidence="1" id="KW-0472">Membrane</keyword>
<evidence type="ECO:0000313" key="4">
    <source>
        <dbReference type="Proteomes" id="UP000663829"/>
    </source>
</evidence>
<comment type="caution">
    <text evidence="2">The sequence shown here is derived from an EMBL/GenBank/DDBJ whole genome shotgun (WGS) entry which is preliminary data.</text>
</comment>
<dbReference type="AlphaFoldDB" id="A0A816BMQ8"/>
<name>A0A816BMQ8_9BILA</name>
<protein>
    <submittedName>
        <fullName evidence="2">Uncharacterized protein</fullName>
    </submittedName>
</protein>
<accession>A0A816BMQ8</accession>
<feature type="transmembrane region" description="Helical" evidence="1">
    <location>
        <begin position="12"/>
        <end position="38"/>
    </location>
</feature>
<organism evidence="2 4">
    <name type="scientific">Didymodactylos carnosus</name>
    <dbReference type="NCBI Taxonomy" id="1234261"/>
    <lineage>
        <taxon>Eukaryota</taxon>
        <taxon>Metazoa</taxon>
        <taxon>Spiralia</taxon>
        <taxon>Gnathifera</taxon>
        <taxon>Rotifera</taxon>
        <taxon>Eurotatoria</taxon>
        <taxon>Bdelloidea</taxon>
        <taxon>Philodinida</taxon>
        <taxon>Philodinidae</taxon>
        <taxon>Didymodactylos</taxon>
    </lineage>
</organism>
<evidence type="ECO:0000313" key="2">
    <source>
        <dbReference type="EMBL" id="CAF1612181.1"/>
    </source>
</evidence>
<dbReference type="Proteomes" id="UP000681722">
    <property type="component" value="Unassembled WGS sequence"/>
</dbReference>
<sequence>MECAGKNVEQCGLIATVGVFNLLTIVDLFVVVVCPYLGTITVGFDDLPPTTYTSLPSNLYENLLWTNGYYLQATAAFFAPTGYPTLRTSGNNTGYYEGNLMLTIQAVSNCTTFTFNSVLMIAGWTQTLSTSIVGYYNTTQLYNEKERPFSTLVLSKNKIE</sequence>
<reference evidence="2" key="1">
    <citation type="submission" date="2021-02" db="EMBL/GenBank/DDBJ databases">
        <authorList>
            <person name="Nowell W R."/>
        </authorList>
    </citation>
    <scope>NUCLEOTIDE SEQUENCE</scope>
</reference>
<evidence type="ECO:0000256" key="1">
    <source>
        <dbReference type="SAM" id="Phobius"/>
    </source>
</evidence>
<proteinExistence type="predicted"/>
<gene>
    <name evidence="2" type="ORF">GPM918_LOCUS43158</name>
    <name evidence="3" type="ORF">SRO942_LOCUS44574</name>
</gene>
<keyword evidence="4" id="KW-1185">Reference proteome</keyword>
<keyword evidence="1" id="KW-0812">Transmembrane</keyword>
<dbReference type="EMBL" id="CAJNOQ010038342">
    <property type="protein sequence ID" value="CAF1612181.1"/>
    <property type="molecule type" value="Genomic_DNA"/>
</dbReference>
<dbReference type="OrthoDB" id="10045734at2759"/>
<keyword evidence="1" id="KW-1133">Transmembrane helix</keyword>
<dbReference type="Proteomes" id="UP000663829">
    <property type="component" value="Unassembled WGS sequence"/>
</dbReference>
<dbReference type="EMBL" id="CAJOBC010105140">
    <property type="protein sequence ID" value="CAF4495913.1"/>
    <property type="molecule type" value="Genomic_DNA"/>
</dbReference>